<accession>A0A249RWQ7</accession>
<evidence type="ECO:0000256" key="5">
    <source>
        <dbReference type="ARBA" id="ARBA00023136"/>
    </source>
</evidence>
<feature type="transmembrane region" description="Helical" evidence="8">
    <location>
        <begin position="104"/>
        <end position="123"/>
    </location>
</feature>
<feature type="transmembrane region" description="Helical" evidence="8">
    <location>
        <begin position="73"/>
        <end position="92"/>
    </location>
</feature>
<evidence type="ECO:0000256" key="6">
    <source>
        <dbReference type="RuleBase" id="RU000471"/>
    </source>
</evidence>
<dbReference type="EMBL" id="KX756228">
    <property type="protein sequence ID" value="ASY96062.1"/>
    <property type="molecule type" value="Genomic_DNA"/>
</dbReference>
<feature type="transmembrane region" description="Helical" evidence="8">
    <location>
        <begin position="144"/>
        <end position="165"/>
    </location>
</feature>
<comment type="catalytic activity">
    <reaction evidence="7">
        <text>a ubiquinone + NADH + 5 H(+)(in) = a ubiquinol + NAD(+) + 4 H(+)(out)</text>
        <dbReference type="Rhea" id="RHEA:29091"/>
        <dbReference type="Rhea" id="RHEA-COMP:9565"/>
        <dbReference type="Rhea" id="RHEA-COMP:9566"/>
        <dbReference type="ChEBI" id="CHEBI:15378"/>
        <dbReference type="ChEBI" id="CHEBI:16389"/>
        <dbReference type="ChEBI" id="CHEBI:17976"/>
        <dbReference type="ChEBI" id="CHEBI:57540"/>
        <dbReference type="ChEBI" id="CHEBI:57945"/>
        <dbReference type="EC" id="7.1.1.2"/>
    </reaction>
</comment>
<keyword evidence="9" id="KW-0560">Oxidoreductase</keyword>
<dbReference type="PROSITE" id="PS00667">
    <property type="entry name" value="COMPLEX1_ND1_1"/>
    <property type="match status" value="1"/>
</dbReference>
<organism evidence="9">
    <name type="scientific">Tetradesmus obliquus</name>
    <name type="common">Green alga</name>
    <name type="synonym">Acutodesmus obliquus</name>
    <dbReference type="NCBI Taxonomy" id="3088"/>
    <lineage>
        <taxon>Eukaryota</taxon>
        <taxon>Viridiplantae</taxon>
        <taxon>Chlorophyta</taxon>
        <taxon>core chlorophytes</taxon>
        <taxon>Chlorophyceae</taxon>
        <taxon>CS clade</taxon>
        <taxon>Sphaeropleales</taxon>
        <taxon>Scenedesmaceae</taxon>
        <taxon>Tetradesmus</taxon>
    </lineage>
</organism>
<dbReference type="HAMAP" id="MF_01350">
    <property type="entry name" value="NDH1_NuoH"/>
    <property type="match status" value="1"/>
</dbReference>
<geneLocation type="mitochondrion" evidence="9"/>
<feature type="transmembrane region" description="Helical" evidence="8">
    <location>
        <begin position="265"/>
        <end position="283"/>
    </location>
</feature>
<evidence type="ECO:0000256" key="7">
    <source>
        <dbReference type="RuleBase" id="RU000473"/>
    </source>
</evidence>
<dbReference type="Pfam" id="PF00146">
    <property type="entry name" value="NADHdh"/>
    <property type="match status" value="1"/>
</dbReference>
<evidence type="ECO:0000256" key="4">
    <source>
        <dbReference type="ARBA" id="ARBA00022989"/>
    </source>
</evidence>
<comment type="subcellular location">
    <subcellularLocation>
        <location evidence="6">Cell membrane</location>
        <topology evidence="6">Multi-pass membrane protein</topology>
    </subcellularLocation>
    <subcellularLocation>
        <location evidence="1">Membrane</location>
        <topology evidence="1">Multi-pass membrane protein</topology>
    </subcellularLocation>
</comment>
<evidence type="ECO:0000256" key="2">
    <source>
        <dbReference type="ARBA" id="ARBA00010535"/>
    </source>
</evidence>
<feature type="transmembrane region" description="Helical" evidence="8">
    <location>
        <begin position="177"/>
        <end position="196"/>
    </location>
</feature>
<feature type="transmembrane region" description="Helical" evidence="8">
    <location>
        <begin position="237"/>
        <end position="259"/>
    </location>
</feature>
<comment type="similarity">
    <text evidence="2 6">Belongs to the complex I subunit 1 family.</text>
</comment>
<keyword evidence="5 8" id="KW-0472">Membrane</keyword>
<gene>
    <name evidence="9" type="primary">nad1</name>
</gene>
<feature type="transmembrane region" description="Helical" evidence="8">
    <location>
        <begin position="303"/>
        <end position="323"/>
    </location>
</feature>
<dbReference type="EC" id="7.1.1.2" evidence="7"/>
<evidence type="ECO:0000256" key="8">
    <source>
        <dbReference type="SAM" id="Phobius"/>
    </source>
</evidence>
<dbReference type="AlphaFoldDB" id="A0A249RWQ7"/>
<keyword evidence="3 6" id="KW-0812">Transmembrane</keyword>
<dbReference type="GO" id="GO:0003954">
    <property type="term" value="F:NADH dehydrogenase activity"/>
    <property type="evidence" value="ECO:0007669"/>
    <property type="project" value="TreeGrafter"/>
</dbReference>
<reference evidence="9" key="1">
    <citation type="submission" date="2016-08" db="EMBL/GenBank/DDBJ databases">
        <title>Metabolic diversity of the green alga Acutodemus (Scenedesmus) obliquus as revealed by its genome.</title>
        <authorList>
            <person name="McKie-Krisberg Z."/>
            <person name="Gabr A."/>
            <person name="Neofotis P."/>
            <person name="Valenti L."/>
            <person name="Huang A."/>
            <person name="Guo D."/>
            <person name="Chiu K."/>
            <person name="Jose J."/>
            <person name="Babu M."/>
            <person name="Hovde B."/>
            <person name="Starkenburg S."/>
            <person name="Magnuson J."/>
            <person name="Culley D."/>
            <person name="Huesemann M."/>
            <person name="Polle J.E.W."/>
        </authorList>
    </citation>
    <scope>NUCLEOTIDE SEQUENCE</scope>
</reference>
<evidence type="ECO:0000256" key="1">
    <source>
        <dbReference type="ARBA" id="ARBA00004141"/>
    </source>
</evidence>
<name>A0A249RWQ7_TETOB</name>
<keyword evidence="6" id="KW-0520">NAD</keyword>
<protein>
    <recommendedName>
        <fullName evidence="7">NADH-ubiquinone oxidoreductase chain 1</fullName>
        <ecNumber evidence="7">7.1.1.2</ecNumber>
    </recommendedName>
</protein>
<evidence type="ECO:0000256" key="3">
    <source>
        <dbReference type="ARBA" id="ARBA00022692"/>
    </source>
</evidence>
<keyword evidence="7 9" id="KW-0496">Mitochondrion</keyword>
<dbReference type="PROSITE" id="PS00668">
    <property type="entry name" value="COMPLEX1_ND1_2"/>
    <property type="match status" value="1"/>
</dbReference>
<dbReference type="PANTHER" id="PTHR11432:SF3">
    <property type="entry name" value="NADH-UBIQUINONE OXIDOREDUCTASE CHAIN 1"/>
    <property type="match status" value="1"/>
</dbReference>
<evidence type="ECO:0000313" key="9">
    <source>
        <dbReference type="EMBL" id="ASY96062.1"/>
    </source>
</evidence>
<keyword evidence="4 8" id="KW-1133">Transmembrane helix</keyword>
<dbReference type="GO" id="GO:0005886">
    <property type="term" value="C:plasma membrane"/>
    <property type="evidence" value="ECO:0007669"/>
    <property type="project" value="UniProtKB-SubCell"/>
</dbReference>
<keyword evidence="7" id="KW-0830">Ubiquinone</keyword>
<dbReference type="PANTHER" id="PTHR11432">
    <property type="entry name" value="NADH DEHYDROGENASE SUBUNIT 1"/>
    <property type="match status" value="1"/>
</dbReference>
<dbReference type="InterPro" id="IPR001694">
    <property type="entry name" value="NADH_UbQ_OxRdtase_su1/FPO"/>
</dbReference>
<feature type="transmembrane region" description="Helical" evidence="8">
    <location>
        <begin position="6"/>
        <end position="26"/>
    </location>
</feature>
<sequence length="324" mass="36235">MILYLLIMILATVVPLLLAVAFLTLVERRVMGAMQRRQGPNAWGLFGVLQPFLDGLKLLLKEPILPSSADQPLFLWAPILTFLTSQIAWAALPTSTAGAVRDLNLGTMYVLAVGSLGVYGILLRGWRSNSKYAFLGCCRSVAQMISYELPMGLIVLCACMIANSLNWSALVESQQNGIFLLPLWPLALIWIICCLAELNRAPFDLPEAEAELVAGYNVEYRSMGFALFFIREYRSMIMMATVTRLLFLGGTAAPMNLFFLNWLPGSFWLRLKATSVVFIYIWVRATLPRYKYSDLMDLGWKRLLPLTLAGFVANAVVVFNIQML</sequence>
<dbReference type="GO" id="GO:0009060">
    <property type="term" value="P:aerobic respiration"/>
    <property type="evidence" value="ECO:0007669"/>
    <property type="project" value="TreeGrafter"/>
</dbReference>
<dbReference type="GO" id="GO:0008137">
    <property type="term" value="F:NADH dehydrogenase (ubiquinone) activity"/>
    <property type="evidence" value="ECO:0007669"/>
    <property type="project" value="UniProtKB-EC"/>
</dbReference>
<proteinExistence type="inferred from homology"/>
<dbReference type="InterPro" id="IPR018086">
    <property type="entry name" value="NADH_UbQ_OxRdtase_su1_CS"/>
</dbReference>